<sequence length="105" mass="11819">MRNFLISAAINIVLIFASYFVFKNVLSGPTRHRLYEKFFSSLSKFIIYLFIITVVITGLTAFILYKTRFIAYVNVVAPSLLSLLVGFIMSTVPTRGSGDKNKKKG</sequence>
<evidence type="ECO:0000256" key="1">
    <source>
        <dbReference type="SAM" id="Phobius"/>
    </source>
</evidence>
<feature type="transmembrane region" description="Helical" evidence="1">
    <location>
        <begin position="71"/>
        <end position="92"/>
    </location>
</feature>
<keyword evidence="1" id="KW-1133">Transmembrane helix</keyword>
<reference evidence="2 3" key="1">
    <citation type="submission" date="2020-04" db="EMBL/GenBank/DDBJ databases">
        <title>Genomic insights into acetone-butanol-ethanol (ABE) fermentation by sequencing solventogenic clostridia strains.</title>
        <authorList>
            <person name="Brown S."/>
        </authorList>
    </citation>
    <scope>NUCLEOTIDE SEQUENCE [LARGE SCALE GENOMIC DNA]</scope>
    <source>
        <strain evidence="2 3">DJ011</strain>
    </source>
</reference>
<dbReference type="EMBL" id="JAAZWO010000013">
    <property type="protein sequence ID" value="MBC2398328.1"/>
    <property type="molecule type" value="Genomic_DNA"/>
</dbReference>
<keyword evidence="1" id="KW-0812">Transmembrane</keyword>
<keyword evidence="3" id="KW-1185">Reference proteome</keyword>
<feature type="transmembrane region" description="Helical" evidence="1">
    <location>
        <begin position="6"/>
        <end position="26"/>
    </location>
</feature>
<evidence type="ECO:0000313" key="3">
    <source>
        <dbReference type="Proteomes" id="UP000563151"/>
    </source>
</evidence>
<name>A0A923ED41_CLOTT</name>
<comment type="caution">
    <text evidence="2">The sequence shown here is derived from an EMBL/GenBank/DDBJ whole genome shotgun (WGS) entry which is preliminary data.</text>
</comment>
<proteinExistence type="predicted"/>
<evidence type="ECO:0000313" key="2">
    <source>
        <dbReference type="EMBL" id="MBC2398328.1"/>
    </source>
</evidence>
<protein>
    <submittedName>
        <fullName evidence="2">Uncharacterized protein</fullName>
    </submittedName>
</protein>
<dbReference type="Proteomes" id="UP000563151">
    <property type="component" value="Unassembled WGS sequence"/>
</dbReference>
<accession>A0A923ED41</accession>
<organism evidence="2 3">
    <name type="scientific">Clostridium tetanomorphum</name>
    <dbReference type="NCBI Taxonomy" id="1553"/>
    <lineage>
        <taxon>Bacteria</taxon>
        <taxon>Bacillati</taxon>
        <taxon>Bacillota</taxon>
        <taxon>Clostridia</taxon>
        <taxon>Eubacteriales</taxon>
        <taxon>Clostridiaceae</taxon>
        <taxon>Clostridium</taxon>
    </lineage>
</organism>
<gene>
    <name evidence="2" type="ORF">HGG79_11170</name>
</gene>
<keyword evidence="1" id="KW-0472">Membrane</keyword>
<dbReference type="RefSeq" id="WP_035149832.1">
    <property type="nucleotide sequence ID" value="NZ_JAAZWO010000013.1"/>
</dbReference>
<dbReference type="AlphaFoldDB" id="A0A923ED41"/>
<feature type="transmembrane region" description="Helical" evidence="1">
    <location>
        <begin position="46"/>
        <end position="65"/>
    </location>
</feature>